<gene>
    <name evidence="3" type="ORF">FE784_11570</name>
</gene>
<dbReference type="InterPro" id="IPR036278">
    <property type="entry name" value="Sialidase_sf"/>
</dbReference>
<feature type="domain" description="Sialidase" evidence="2">
    <location>
        <begin position="70"/>
        <end position="374"/>
    </location>
</feature>
<evidence type="ECO:0000313" key="3">
    <source>
        <dbReference type="EMBL" id="TNJ66056.1"/>
    </source>
</evidence>
<dbReference type="Proteomes" id="UP000307943">
    <property type="component" value="Unassembled WGS sequence"/>
</dbReference>
<dbReference type="InterPro" id="IPR011040">
    <property type="entry name" value="Sialidase"/>
</dbReference>
<reference evidence="3 4" key="1">
    <citation type="submission" date="2019-05" db="EMBL/GenBank/DDBJ databases">
        <title>We sequenced the genome of Paenibacillus hemerocallicola KCTC 33185 for further insight into its adaptation and study the phylogeny of Paenibacillus.</title>
        <authorList>
            <person name="Narsing Rao M.P."/>
        </authorList>
    </citation>
    <scope>NUCLEOTIDE SEQUENCE [LARGE SCALE GENOMIC DNA]</scope>
    <source>
        <strain evidence="3 4">KCTC 33185</strain>
    </source>
</reference>
<protein>
    <submittedName>
        <fullName evidence="3">Exo-alpha-sialidase</fullName>
    </submittedName>
</protein>
<dbReference type="OrthoDB" id="41724at2"/>
<accession>A0A5C4TBM1</accession>
<dbReference type="PANTHER" id="PTHR43752:SF2">
    <property type="entry name" value="BNR_ASP-BOX REPEAT FAMILY PROTEIN"/>
    <property type="match status" value="1"/>
</dbReference>
<comment type="caution">
    <text evidence="3">The sequence shown here is derived from an EMBL/GenBank/DDBJ whole genome shotgun (WGS) entry which is preliminary data.</text>
</comment>
<evidence type="ECO:0000256" key="1">
    <source>
        <dbReference type="SAM" id="MobiDB-lite"/>
    </source>
</evidence>
<dbReference type="Pfam" id="PF13088">
    <property type="entry name" value="BNR_2"/>
    <property type="match status" value="1"/>
</dbReference>
<dbReference type="PANTHER" id="PTHR43752">
    <property type="entry name" value="BNR/ASP-BOX REPEAT FAMILY PROTEIN"/>
    <property type="match status" value="1"/>
</dbReference>
<dbReference type="EMBL" id="VDCQ01000013">
    <property type="protein sequence ID" value="TNJ66056.1"/>
    <property type="molecule type" value="Genomic_DNA"/>
</dbReference>
<dbReference type="SUPFAM" id="SSF50939">
    <property type="entry name" value="Sialidases"/>
    <property type="match status" value="1"/>
</dbReference>
<dbReference type="Gene3D" id="2.120.10.10">
    <property type="match status" value="1"/>
</dbReference>
<proteinExistence type="predicted"/>
<organism evidence="3 4">
    <name type="scientific">Paenibacillus hemerocallicola</name>
    <dbReference type="NCBI Taxonomy" id="1172614"/>
    <lineage>
        <taxon>Bacteria</taxon>
        <taxon>Bacillati</taxon>
        <taxon>Bacillota</taxon>
        <taxon>Bacilli</taxon>
        <taxon>Bacillales</taxon>
        <taxon>Paenibacillaceae</taxon>
        <taxon>Paenibacillus</taxon>
    </lineage>
</organism>
<evidence type="ECO:0000259" key="2">
    <source>
        <dbReference type="Pfam" id="PF13088"/>
    </source>
</evidence>
<feature type="compositionally biased region" description="Polar residues" evidence="1">
    <location>
        <begin position="29"/>
        <end position="38"/>
    </location>
</feature>
<dbReference type="CDD" id="cd15482">
    <property type="entry name" value="Sialidase_non-viral"/>
    <property type="match status" value="1"/>
</dbReference>
<dbReference type="AlphaFoldDB" id="A0A5C4TBM1"/>
<feature type="region of interest" description="Disordered" evidence="1">
    <location>
        <begin position="1"/>
        <end position="38"/>
    </location>
</feature>
<sequence>MPSGIIGLQPGATAGKRNAWNGNGGRMSMSKQTTSQAKDPSALIEARSVYTGSDPYYLVCEPFLRKAPNGDLFVLYQSGGHTEPANNNVLFITRSADKGISWSDPVQVFSTPGKGTWSSEVFVDPDKITAFVYEVEQDNHFATLRAFRSYSYDNGYTWTDREPFSGFHECCNMRQRIVRSDGAWVIPFCYTERLQEPSVRTLPRYEANTAAWRAFYENHLYRSGVLISSDGGRTFSRHHVPGSRSEQFLWEPNVIELSDGSLAMLMRNEYNGWLWKSLSRDGGLTWSEAERTDIPDAAVKMRLLKLQDGRIVLLCHPHPNLAANPDWLKESSRRYRYPFEMWVSADDMRTWRSRTNLQHIAPPRRELDMWHYPDGYVDEEDRAIHIAVDLNRNELVVIRIPFEALE</sequence>
<evidence type="ECO:0000313" key="4">
    <source>
        <dbReference type="Proteomes" id="UP000307943"/>
    </source>
</evidence>
<keyword evidence="4" id="KW-1185">Reference proteome</keyword>
<name>A0A5C4TBM1_9BACL</name>